<keyword evidence="2" id="KW-1185">Reference proteome</keyword>
<protein>
    <submittedName>
        <fullName evidence="1">Uncharacterized protein</fullName>
    </submittedName>
</protein>
<dbReference type="AlphaFoldDB" id="A0A7J6BE53"/>
<organism evidence="1 2">
    <name type="scientific">Ameiurus melas</name>
    <name type="common">Black bullhead</name>
    <name type="synonym">Silurus melas</name>
    <dbReference type="NCBI Taxonomy" id="219545"/>
    <lineage>
        <taxon>Eukaryota</taxon>
        <taxon>Metazoa</taxon>
        <taxon>Chordata</taxon>
        <taxon>Craniata</taxon>
        <taxon>Vertebrata</taxon>
        <taxon>Euteleostomi</taxon>
        <taxon>Actinopterygii</taxon>
        <taxon>Neopterygii</taxon>
        <taxon>Teleostei</taxon>
        <taxon>Ostariophysi</taxon>
        <taxon>Siluriformes</taxon>
        <taxon>Ictaluridae</taxon>
        <taxon>Ameiurus</taxon>
    </lineage>
</organism>
<dbReference type="Proteomes" id="UP000593565">
    <property type="component" value="Unassembled WGS sequence"/>
</dbReference>
<comment type="caution">
    <text evidence="1">The sequence shown here is derived from an EMBL/GenBank/DDBJ whole genome shotgun (WGS) entry which is preliminary data.</text>
</comment>
<gene>
    <name evidence="1" type="ORF">AMELA_G00001610</name>
</gene>
<name>A0A7J6BE53_AMEME</name>
<evidence type="ECO:0000313" key="2">
    <source>
        <dbReference type="Proteomes" id="UP000593565"/>
    </source>
</evidence>
<sequence length="76" mass="9225">MLYSLQRFIIYDLDWIYELNWHSYRSSPVHGHKTCKTNTKLCKQERLEEQDSKHFRNTYPVSLHSLTLLTLLTRLI</sequence>
<proteinExistence type="predicted"/>
<reference evidence="1 2" key="1">
    <citation type="submission" date="2020-02" db="EMBL/GenBank/DDBJ databases">
        <title>A chromosome-scale genome assembly of the black bullhead catfish (Ameiurus melas).</title>
        <authorList>
            <person name="Wen M."/>
            <person name="Zham M."/>
            <person name="Cabau C."/>
            <person name="Klopp C."/>
            <person name="Donnadieu C."/>
            <person name="Roques C."/>
            <person name="Bouchez O."/>
            <person name="Lampietro C."/>
            <person name="Jouanno E."/>
            <person name="Herpin A."/>
            <person name="Louis A."/>
            <person name="Berthelot C."/>
            <person name="Parey E."/>
            <person name="Roest-Crollius H."/>
            <person name="Braasch I."/>
            <person name="Postlethwait J."/>
            <person name="Robinson-Rechavi M."/>
            <person name="Echchiki A."/>
            <person name="Begum T."/>
            <person name="Montfort J."/>
            <person name="Schartl M."/>
            <person name="Bobe J."/>
            <person name="Guiguen Y."/>
        </authorList>
    </citation>
    <scope>NUCLEOTIDE SEQUENCE [LARGE SCALE GENOMIC DNA]</scope>
    <source>
        <strain evidence="1">M_S1</strain>
        <tissue evidence="1">Blood</tissue>
    </source>
</reference>
<dbReference type="EMBL" id="JAAGNN010000001">
    <property type="protein sequence ID" value="KAF4093393.1"/>
    <property type="molecule type" value="Genomic_DNA"/>
</dbReference>
<accession>A0A7J6BE53</accession>
<evidence type="ECO:0000313" key="1">
    <source>
        <dbReference type="EMBL" id="KAF4093393.1"/>
    </source>
</evidence>